<protein>
    <submittedName>
        <fullName evidence="1">Uncharacterized protein</fullName>
    </submittedName>
</protein>
<dbReference type="InParanoid" id="A0A2J6TF31"/>
<gene>
    <name evidence="1" type="ORF">K444DRAFT_374957</name>
</gene>
<proteinExistence type="predicted"/>
<name>A0A2J6TF31_9HELO</name>
<dbReference type="GeneID" id="36580389"/>
<dbReference type="OrthoDB" id="5420336at2759"/>
<reference evidence="1 2" key="1">
    <citation type="submission" date="2016-04" db="EMBL/GenBank/DDBJ databases">
        <title>A degradative enzymes factory behind the ericoid mycorrhizal symbiosis.</title>
        <authorList>
            <consortium name="DOE Joint Genome Institute"/>
            <person name="Martino E."/>
            <person name="Morin E."/>
            <person name="Grelet G."/>
            <person name="Kuo A."/>
            <person name="Kohler A."/>
            <person name="Daghino S."/>
            <person name="Barry K."/>
            <person name="Choi C."/>
            <person name="Cichocki N."/>
            <person name="Clum A."/>
            <person name="Copeland A."/>
            <person name="Hainaut M."/>
            <person name="Haridas S."/>
            <person name="Labutti K."/>
            <person name="Lindquist E."/>
            <person name="Lipzen A."/>
            <person name="Khouja H.-R."/>
            <person name="Murat C."/>
            <person name="Ohm R."/>
            <person name="Olson A."/>
            <person name="Spatafora J."/>
            <person name="Veneault-Fourrey C."/>
            <person name="Henrissat B."/>
            <person name="Grigoriev I."/>
            <person name="Martin F."/>
            <person name="Perotto S."/>
        </authorList>
    </citation>
    <scope>NUCLEOTIDE SEQUENCE [LARGE SCALE GENOMIC DNA]</scope>
    <source>
        <strain evidence="1 2">E</strain>
    </source>
</reference>
<accession>A0A2J6TF31</accession>
<dbReference type="AlphaFoldDB" id="A0A2J6TF31"/>
<organism evidence="1 2">
    <name type="scientific">Hyaloscypha bicolor E</name>
    <dbReference type="NCBI Taxonomy" id="1095630"/>
    <lineage>
        <taxon>Eukaryota</taxon>
        <taxon>Fungi</taxon>
        <taxon>Dikarya</taxon>
        <taxon>Ascomycota</taxon>
        <taxon>Pezizomycotina</taxon>
        <taxon>Leotiomycetes</taxon>
        <taxon>Helotiales</taxon>
        <taxon>Hyaloscyphaceae</taxon>
        <taxon>Hyaloscypha</taxon>
        <taxon>Hyaloscypha bicolor</taxon>
    </lineage>
</organism>
<evidence type="ECO:0000313" key="1">
    <source>
        <dbReference type="EMBL" id="PMD61637.1"/>
    </source>
</evidence>
<dbReference type="EMBL" id="KZ613786">
    <property type="protein sequence ID" value="PMD61637.1"/>
    <property type="molecule type" value="Genomic_DNA"/>
</dbReference>
<evidence type="ECO:0000313" key="2">
    <source>
        <dbReference type="Proteomes" id="UP000235371"/>
    </source>
</evidence>
<keyword evidence="2" id="KW-1185">Reference proteome</keyword>
<dbReference type="RefSeq" id="XP_024738541.1">
    <property type="nucleotide sequence ID" value="XM_024872308.1"/>
</dbReference>
<sequence length="479" mass="54331">MAQVPPPPTPSGSEVSKVESDVSQTISLADSIVTLLREPVSLLYQNIKEREVLERNLGHWQTEALDDYKQCRIPVLRLTEFETHLVKTDGHLLAKTATDSRLSSDTNSPGSHKTLRNSMLSWGPLPPLPFFWQKNASPQPDKSPPAKACWASLLRALGIGPGMNIVGWRPSNDGFISTQNGGIEMEVDGAVLCHIMNLYSPSLNPETYWGGSAGRVPSYASKESCILPFGRLAWTKTGGEIHAHFEPGPEKELDAEKAPFDQFDYSQYRLDPNTWITTYLTALEHGTSDSDLHLAEIEAPITERIERLSYCMNKLAFASLTPRLVSSAWFEEAARVKRRVLAQGGEDHSFFADICETLDKDPFSHIPEESRGDFREKSKFQVRELFLLDKESFTFWFPGRRKASFNINTIHELARGVLDKYEHQPPGSWKRELYDMREDVIAVLRINNRVFVKHFWFLEFTRESPLWNERVLLGAPSLR</sequence>
<dbReference type="Proteomes" id="UP000235371">
    <property type="component" value="Unassembled WGS sequence"/>
</dbReference>